<dbReference type="GO" id="GO:0016887">
    <property type="term" value="F:ATP hydrolysis activity"/>
    <property type="evidence" value="ECO:0007669"/>
    <property type="project" value="InterPro"/>
</dbReference>
<dbReference type="InterPro" id="IPR003593">
    <property type="entry name" value="AAA+_ATPase"/>
</dbReference>
<dbReference type="Proteomes" id="UP000185744">
    <property type="component" value="Unassembled WGS sequence"/>
</dbReference>
<dbReference type="AlphaFoldDB" id="A0A1Q6DWR7"/>
<dbReference type="PANTHER" id="PTHR11669:SF20">
    <property type="entry name" value="REPLICATION FACTOR C SUBUNIT 4"/>
    <property type="match status" value="1"/>
</dbReference>
<gene>
    <name evidence="5" type="ORF">BTN85_1296</name>
</gene>
<evidence type="ECO:0000259" key="4">
    <source>
        <dbReference type="SMART" id="SM00382"/>
    </source>
</evidence>
<keyword evidence="2" id="KW-0547">Nucleotide-binding</keyword>
<proteinExistence type="predicted"/>
<reference evidence="5" key="1">
    <citation type="submission" date="2016-12" db="EMBL/GenBank/DDBJ databases">
        <title>Discovery of methanogenic haloarchaea.</title>
        <authorList>
            <person name="Sorokin D.Y."/>
            <person name="Makarova K.S."/>
            <person name="Abbas B."/>
            <person name="Ferrer M."/>
            <person name="Golyshin P.N."/>
        </authorList>
    </citation>
    <scope>NUCLEOTIDE SEQUENCE [LARGE SCALE GENOMIC DNA]</scope>
    <source>
        <strain evidence="5">HMET1</strain>
    </source>
</reference>
<keyword evidence="3" id="KW-0067">ATP-binding</keyword>
<dbReference type="GO" id="GO:0005524">
    <property type="term" value="F:ATP binding"/>
    <property type="evidence" value="ECO:0007669"/>
    <property type="project" value="UniProtKB-KW"/>
</dbReference>
<organism evidence="5 6">
    <name type="scientific">Methanohalarchaeum thermophilum</name>
    <dbReference type="NCBI Taxonomy" id="1903181"/>
    <lineage>
        <taxon>Archaea</taxon>
        <taxon>Methanobacteriati</taxon>
        <taxon>Methanobacteriota</taxon>
        <taxon>Methanonatronarchaeia</taxon>
        <taxon>Methanonatronarchaeales</taxon>
        <taxon>Methanonatronarchaeaceae</taxon>
        <taxon>Candidatus Methanohalarchaeum</taxon>
    </lineage>
</organism>
<dbReference type="PANTHER" id="PTHR11669">
    <property type="entry name" value="REPLICATION FACTOR C / DNA POLYMERASE III GAMMA-TAU SUBUNIT"/>
    <property type="match status" value="1"/>
</dbReference>
<feature type="domain" description="AAA+ ATPase" evidence="4">
    <location>
        <begin position="37"/>
        <end position="152"/>
    </location>
</feature>
<dbReference type="EMBL" id="MSDW01000001">
    <property type="protein sequence ID" value="OKY78793.1"/>
    <property type="molecule type" value="Genomic_DNA"/>
</dbReference>
<dbReference type="Gene3D" id="1.10.8.60">
    <property type="match status" value="1"/>
</dbReference>
<protein>
    <submittedName>
        <fullName evidence="5">ATPase involved in DNA replication HolB small subunit</fullName>
    </submittedName>
</protein>
<evidence type="ECO:0000256" key="2">
    <source>
        <dbReference type="ARBA" id="ARBA00022741"/>
    </source>
</evidence>
<evidence type="ECO:0000256" key="3">
    <source>
        <dbReference type="ARBA" id="ARBA00022840"/>
    </source>
</evidence>
<dbReference type="Pfam" id="PF00004">
    <property type="entry name" value="AAA"/>
    <property type="match status" value="1"/>
</dbReference>
<dbReference type="GO" id="GO:0003689">
    <property type="term" value="F:DNA clamp loader activity"/>
    <property type="evidence" value="ECO:0007669"/>
    <property type="project" value="TreeGrafter"/>
</dbReference>
<dbReference type="InterPro" id="IPR003959">
    <property type="entry name" value="ATPase_AAA_core"/>
</dbReference>
<dbReference type="Gene3D" id="3.40.50.300">
    <property type="entry name" value="P-loop containing nucleotide triphosphate hydrolases"/>
    <property type="match status" value="1"/>
</dbReference>
<evidence type="ECO:0000313" key="6">
    <source>
        <dbReference type="Proteomes" id="UP000185744"/>
    </source>
</evidence>
<evidence type="ECO:0000256" key="1">
    <source>
        <dbReference type="ARBA" id="ARBA00022705"/>
    </source>
</evidence>
<dbReference type="InterPro" id="IPR027417">
    <property type="entry name" value="P-loop_NTPase"/>
</dbReference>
<dbReference type="SMART" id="SM00382">
    <property type="entry name" value="AAA"/>
    <property type="match status" value="1"/>
</dbReference>
<dbReference type="GO" id="GO:0006261">
    <property type="term" value="P:DNA-templated DNA replication"/>
    <property type="evidence" value="ECO:0007669"/>
    <property type="project" value="TreeGrafter"/>
</dbReference>
<dbReference type="SUPFAM" id="SSF52540">
    <property type="entry name" value="P-loop containing nucleoside triphosphate hydrolases"/>
    <property type="match status" value="1"/>
</dbReference>
<name>A0A1Q6DWR7_METT1</name>
<keyword evidence="6" id="KW-1185">Reference proteome</keyword>
<accession>A0A1Q6DWR7</accession>
<dbReference type="STRING" id="1903181.BTN85_1296"/>
<sequence>MEPLTEKYRPKALDEVVGQPENIETIKKLLEKRESQQIPSLLLYGGAGLGKSATAEAIANEINAELSKFNASSEGKKETAKEKIVPALRNAWRPKVVVIEEADGLSGHAQMSLKEDISQNQSTKAILILITNHIDKIVDPIKSRCMPFEYEPIETKQIKQHLEHIAKKEDLDSDLNGEIQKIAKRADGDIRKAINQLDRETLIDDDKTKETAKQIFGE</sequence>
<comment type="caution">
    <text evidence="5">The sequence shown here is derived from an EMBL/GenBank/DDBJ whole genome shotgun (WGS) entry which is preliminary data.</text>
</comment>
<dbReference type="InParanoid" id="A0A1Q6DWR7"/>
<dbReference type="InterPro" id="IPR050238">
    <property type="entry name" value="DNA_Rep/Repair_Clamp_Loader"/>
</dbReference>
<dbReference type="GO" id="GO:0006281">
    <property type="term" value="P:DNA repair"/>
    <property type="evidence" value="ECO:0007669"/>
    <property type="project" value="TreeGrafter"/>
</dbReference>
<evidence type="ECO:0000313" key="5">
    <source>
        <dbReference type="EMBL" id="OKY78793.1"/>
    </source>
</evidence>
<dbReference type="GO" id="GO:0005663">
    <property type="term" value="C:DNA replication factor C complex"/>
    <property type="evidence" value="ECO:0007669"/>
    <property type="project" value="TreeGrafter"/>
</dbReference>
<keyword evidence="1" id="KW-0235">DNA replication</keyword>